<dbReference type="InterPro" id="IPR026147">
    <property type="entry name" value="Rab3GAP1_conserved"/>
</dbReference>
<accession>A0A7J0FUH5</accession>
<keyword evidence="5" id="KW-0963">Cytoplasm</keyword>
<dbReference type="OrthoDB" id="17346at2759"/>
<evidence type="ECO:0000256" key="1">
    <source>
        <dbReference type="ARBA" id="ARBA00004496"/>
    </source>
</evidence>
<dbReference type="Proteomes" id="UP000585474">
    <property type="component" value="Unassembled WGS sequence"/>
</dbReference>
<evidence type="ECO:0000256" key="6">
    <source>
        <dbReference type="SAM" id="MobiDB-lite"/>
    </source>
</evidence>
<protein>
    <recommendedName>
        <fullName evidence="3">Rab3 GTPase-activating protein catalytic subunit</fullName>
    </recommendedName>
</protein>
<evidence type="ECO:0000259" key="7">
    <source>
        <dbReference type="Pfam" id="PF13890"/>
    </source>
</evidence>
<feature type="region of interest" description="Disordered" evidence="6">
    <location>
        <begin position="387"/>
        <end position="419"/>
    </location>
</feature>
<feature type="compositionally biased region" description="Polar residues" evidence="6">
    <location>
        <begin position="398"/>
        <end position="411"/>
    </location>
</feature>
<feature type="domain" description="Rab3GAP catalytic subunit conserved" evidence="7">
    <location>
        <begin position="423"/>
        <end position="471"/>
    </location>
</feature>
<evidence type="ECO:0000256" key="3">
    <source>
        <dbReference type="ARBA" id="ARBA00015817"/>
    </source>
</evidence>
<evidence type="ECO:0000256" key="2">
    <source>
        <dbReference type="ARBA" id="ARBA00008856"/>
    </source>
</evidence>
<dbReference type="PANTHER" id="PTHR21422:SF9">
    <property type="entry name" value="RAB3 GTPASE-ACTIVATING PROTEIN CATALYTIC SUBUNIT"/>
    <property type="match status" value="1"/>
</dbReference>
<organism evidence="8 9">
    <name type="scientific">Actinidia rufa</name>
    <dbReference type="NCBI Taxonomy" id="165716"/>
    <lineage>
        <taxon>Eukaryota</taxon>
        <taxon>Viridiplantae</taxon>
        <taxon>Streptophyta</taxon>
        <taxon>Embryophyta</taxon>
        <taxon>Tracheophyta</taxon>
        <taxon>Spermatophyta</taxon>
        <taxon>Magnoliopsida</taxon>
        <taxon>eudicotyledons</taxon>
        <taxon>Gunneridae</taxon>
        <taxon>Pentapetalae</taxon>
        <taxon>asterids</taxon>
        <taxon>Ericales</taxon>
        <taxon>Actinidiaceae</taxon>
        <taxon>Actinidia</taxon>
    </lineage>
</organism>
<evidence type="ECO:0000256" key="5">
    <source>
        <dbReference type="ARBA" id="ARBA00022490"/>
    </source>
</evidence>
<gene>
    <name evidence="8" type="ORF">Acr_15g0001770</name>
</gene>
<dbReference type="EMBL" id="BJWL01000015">
    <property type="protein sequence ID" value="GFZ01568.1"/>
    <property type="molecule type" value="Genomic_DNA"/>
</dbReference>
<comment type="caution">
    <text evidence="8">The sequence shown here is derived from an EMBL/GenBank/DDBJ whole genome shotgun (WGS) entry which is preliminary data.</text>
</comment>
<comment type="similarity">
    <text evidence="2">Belongs to the Rab3-GAP catalytic subunit family.</text>
</comment>
<proteinExistence type="inferred from homology"/>
<dbReference type="PANTHER" id="PTHR21422">
    <property type="entry name" value="RAB3 GTPASE-ACTIVATING PROTEIN CATALYTIC SUBUNIT"/>
    <property type="match status" value="1"/>
</dbReference>
<name>A0A7J0FUH5_9ERIC</name>
<dbReference type="GO" id="GO:0005737">
    <property type="term" value="C:cytoplasm"/>
    <property type="evidence" value="ECO:0007669"/>
    <property type="project" value="UniProtKB-SubCell"/>
</dbReference>
<dbReference type="GO" id="GO:0005096">
    <property type="term" value="F:GTPase activator activity"/>
    <property type="evidence" value="ECO:0007669"/>
    <property type="project" value="UniProtKB-KW"/>
</dbReference>
<sequence length="485" mass="53836">MMVDKELCSSSFTIGGFLFTARLEFCFSQVIAPQSASGVVLDAPEASKLLSAIAIALSNCSSLWPAFVPVHDPSRKAYIGIQNMGTIFTRRFEADRIGSQVFSPLDFSTHLFKVHFGMKLTYRTLPYDDDDEVQRADIELSESGENPGGDIRNKTQWDDDCPWSEWYSAEDPVKGFNLIAIWTEKTVESSLEMAELENASPHEAEKWFILPNFNPNFSNGSVGNTIGFASQLHLLVNALDMSFEAQFMEDFVSVENSGSDNLKSSAVIPPPTVLDRVLKDLFHEAIAVLWIEFVREVRWCWEESQPLPRIPASGIIDLSTCLVNQKLHMLAICIEKKRQLSQKYQDGGGNKNHVSARVKETGQVNGDLSRVSNEDLLGNEIGEISNSSISDASRHPETSISKSSSEAQDAATSADLRPSDCIRRGSAGVVDMMLLKSYQNMNVPFTQDTPLMTEDMHEERLRAVEAFGDSIVSINSSSCELFPLY</sequence>
<reference evidence="8 9" key="1">
    <citation type="submission" date="2019-07" db="EMBL/GenBank/DDBJ databases">
        <title>De Novo Assembly of kiwifruit Actinidia rufa.</title>
        <authorList>
            <person name="Sugita-Konishi S."/>
            <person name="Sato K."/>
            <person name="Mori E."/>
            <person name="Abe Y."/>
            <person name="Kisaki G."/>
            <person name="Hamano K."/>
            <person name="Suezawa K."/>
            <person name="Otani M."/>
            <person name="Fukuda T."/>
            <person name="Manabe T."/>
            <person name="Gomi K."/>
            <person name="Tabuchi M."/>
            <person name="Akimitsu K."/>
            <person name="Kataoka I."/>
        </authorList>
    </citation>
    <scope>NUCLEOTIDE SEQUENCE [LARGE SCALE GENOMIC DNA]</scope>
    <source>
        <strain evidence="9">cv. Fuchu</strain>
    </source>
</reference>
<dbReference type="Pfam" id="PF13890">
    <property type="entry name" value="Rab3-GTPase_cat"/>
    <property type="match status" value="1"/>
</dbReference>
<evidence type="ECO:0000313" key="8">
    <source>
        <dbReference type="EMBL" id="GFZ01568.1"/>
    </source>
</evidence>
<evidence type="ECO:0000256" key="4">
    <source>
        <dbReference type="ARBA" id="ARBA00022468"/>
    </source>
</evidence>
<comment type="subcellular location">
    <subcellularLocation>
        <location evidence="1">Cytoplasm</location>
    </subcellularLocation>
</comment>
<dbReference type="InterPro" id="IPR045700">
    <property type="entry name" value="Rab3GAP1"/>
</dbReference>
<keyword evidence="9" id="KW-1185">Reference proteome</keyword>
<keyword evidence="4" id="KW-0343">GTPase activation</keyword>
<dbReference type="AlphaFoldDB" id="A0A7J0FUH5"/>
<evidence type="ECO:0000313" key="9">
    <source>
        <dbReference type="Proteomes" id="UP000585474"/>
    </source>
</evidence>